<evidence type="ECO:0000259" key="13">
    <source>
        <dbReference type="Pfam" id="PF02705"/>
    </source>
</evidence>
<dbReference type="Pfam" id="PF22776">
    <property type="entry name" value="K_trans_C"/>
    <property type="match status" value="1"/>
</dbReference>
<comment type="caution">
    <text evidence="15">The sequence shown here is derived from an EMBL/GenBank/DDBJ whole genome shotgun (WGS) entry which is preliminary data.</text>
</comment>
<organism evidence="15 16">
    <name type="scientific">Aeromonas lusitana</name>
    <dbReference type="NCBI Taxonomy" id="931529"/>
    <lineage>
        <taxon>Bacteria</taxon>
        <taxon>Pseudomonadati</taxon>
        <taxon>Pseudomonadota</taxon>
        <taxon>Gammaproteobacteria</taxon>
        <taxon>Aeromonadales</taxon>
        <taxon>Aeromonadaceae</taxon>
        <taxon>Aeromonas</taxon>
    </lineage>
</organism>
<dbReference type="OrthoDB" id="9805577at2"/>
<dbReference type="GO" id="GO:0005886">
    <property type="term" value="C:plasma membrane"/>
    <property type="evidence" value="ECO:0007669"/>
    <property type="project" value="UniProtKB-SubCell"/>
</dbReference>
<keyword evidence="9 12" id="KW-1133">Transmembrane helix</keyword>
<evidence type="ECO:0000256" key="11">
    <source>
        <dbReference type="ARBA" id="ARBA00023136"/>
    </source>
</evidence>
<dbReference type="PANTHER" id="PTHR30540">
    <property type="entry name" value="OSMOTIC STRESS POTASSIUM TRANSPORTER"/>
    <property type="match status" value="1"/>
</dbReference>
<feature type="transmembrane region" description="Helical" evidence="12">
    <location>
        <begin position="251"/>
        <end position="271"/>
    </location>
</feature>
<evidence type="ECO:0000256" key="12">
    <source>
        <dbReference type="HAMAP-Rule" id="MF_01522"/>
    </source>
</evidence>
<dbReference type="AlphaFoldDB" id="A0A2M8H8G1"/>
<evidence type="ECO:0000256" key="9">
    <source>
        <dbReference type="ARBA" id="ARBA00022989"/>
    </source>
</evidence>
<name>A0A2M8H8G1_9GAMM</name>
<evidence type="ECO:0000259" key="14">
    <source>
        <dbReference type="Pfam" id="PF22776"/>
    </source>
</evidence>
<evidence type="ECO:0000256" key="6">
    <source>
        <dbReference type="ARBA" id="ARBA00022692"/>
    </source>
</evidence>
<comment type="catalytic activity">
    <reaction evidence="12">
        <text>K(+)(in) + H(+)(in) = K(+)(out) + H(+)(out)</text>
        <dbReference type="Rhea" id="RHEA:28490"/>
        <dbReference type="ChEBI" id="CHEBI:15378"/>
        <dbReference type="ChEBI" id="CHEBI:29103"/>
    </reaction>
</comment>
<proteinExistence type="inferred from homology"/>
<accession>A0A2M8H8G1</accession>
<dbReference type="InterPro" id="IPR003855">
    <property type="entry name" value="K+_transporter"/>
</dbReference>
<feature type="transmembrane region" description="Helical" evidence="12">
    <location>
        <begin position="425"/>
        <end position="446"/>
    </location>
</feature>
<keyword evidence="10 12" id="KW-0406">Ion transport</keyword>
<dbReference type="HAMAP" id="MF_01522">
    <property type="entry name" value="Kup"/>
    <property type="match status" value="1"/>
</dbReference>
<feature type="transmembrane region" description="Helical" evidence="12">
    <location>
        <begin position="369"/>
        <end position="393"/>
    </location>
</feature>
<protein>
    <recommendedName>
        <fullName evidence="12">Probable potassium transport system protein Kup</fullName>
    </recommendedName>
</protein>
<feature type="transmembrane region" description="Helical" evidence="12">
    <location>
        <begin position="343"/>
        <end position="363"/>
    </location>
</feature>
<reference evidence="15 16" key="1">
    <citation type="submission" date="2017-11" db="EMBL/GenBank/DDBJ databases">
        <title>Draft genome sequence of environmental isolate Aeromonas lusitania sp. nov. MDC 2473.</title>
        <authorList>
            <person name="Colston S.M."/>
            <person name="Navarro A."/>
            <person name="Martinez-Murcia A.J."/>
            <person name="Graf J."/>
        </authorList>
    </citation>
    <scope>NUCLEOTIDE SEQUENCE [LARGE SCALE GENOMIC DNA]</scope>
    <source>
        <strain evidence="15 16">MDC 2473</strain>
    </source>
</reference>
<dbReference type="Pfam" id="PF02705">
    <property type="entry name" value="K_trans"/>
    <property type="match status" value="1"/>
</dbReference>
<feature type="transmembrane region" description="Helical" evidence="12">
    <location>
        <begin position="175"/>
        <end position="195"/>
    </location>
</feature>
<comment type="subcellular location">
    <subcellularLocation>
        <location evidence="12">Cell membrane</location>
        <topology evidence="12">Multi-pass membrane protein</topology>
    </subcellularLocation>
    <subcellularLocation>
        <location evidence="1">Membrane</location>
        <topology evidence="1">Multi-pass membrane protein</topology>
    </subcellularLocation>
</comment>
<evidence type="ECO:0000256" key="8">
    <source>
        <dbReference type="ARBA" id="ARBA00022958"/>
    </source>
</evidence>
<comment type="similarity">
    <text evidence="2 12">Belongs to the HAK/KUP transporter (TC 2.A.72) family.</text>
</comment>
<dbReference type="InterPro" id="IPR053952">
    <property type="entry name" value="K_trans_C"/>
</dbReference>
<dbReference type="Proteomes" id="UP000232060">
    <property type="component" value="Unassembled WGS sequence"/>
</dbReference>
<feature type="domain" description="K+ potassium transporter integral membrane" evidence="13">
    <location>
        <begin position="19"/>
        <end position="469"/>
    </location>
</feature>
<dbReference type="InterPro" id="IPR023051">
    <property type="entry name" value="Kup"/>
</dbReference>
<evidence type="ECO:0000313" key="16">
    <source>
        <dbReference type="Proteomes" id="UP000232060"/>
    </source>
</evidence>
<evidence type="ECO:0000256" key="7">
    <source>
        <dbReference type="ARBA" id="ARBA00022847"/>
    </source>
</evidence>
<dbReference type="GO" id="GO:0015079">
    <property type="term" value="F:potassium ion transmembrane transporter activity"/>
    <property type="evidence" value="ECO:0007669"/>
    <property type="project" value="UniProtKB-UniRule"/>
</dbReference>
<evidence type="ECO:0000256" key="3">
    <source>
        <dbReference type="ARBA" id="ARBA00022448"/>
    </source>
</evidence>
<keyword evidence="16" id="KW-1185">Reference proteome</keyword>
<dbReference type="EMBL" id="PGCP01000018">
    <property type="protein sequence ID" value="PJC92854.1"/>
    <property type="molecule type" value="Genomic_DNA"/>
</dbReference>
<keyword evidence="5 12" id="KW-0633">Potassium transport</keyword>
<evidence type="ECO:0000256" key="1">
    <source>
        <dbReference type="ARBA" id="ARBA00004141"/>
    </source>
</evidence>
<comment type="function">
    <text evidence="12">Transport of potassium into the cell. Likely operates as a K(+):H(+) symporter.</text>
</comment>
<keyword evidence="11 12" id="KW-0472">Membrane</keyword>
<dbReference type="PANTHER" id="PTHR30540:SF79">
    <property type="entry name" value="LOW AFFINITY POTASSIUM TRANSPORT SYSTEM PROTEIN KUP"/>
    <property type="match status" value="1"/>
</dbReference>
<dbReference type="InterPro" id="IPR053951">
    <property type="entry name" value="K_trans_N"/>
</dbReference>
<keyword evidence="3 12" id="KW-0813">Transport</keyword>
<feature type="transmembrane region" description="Helical" evidence="12">
    <location>
        <begin position="55"/>
        <end position="76"/>
    </location>
</feature>
<evidence type="ECO:0000256" key="10">
    <source>
        <dbReference type="ARBA" id="ARBA00023065"/>
    </source>
</evidence>
<keyword evidence="7 12" id="KW-0769">Symport</keyword>
<feature type="transmembrane region" description="Helical" evidence="12">
    <location>
        <begin position="291"/>
        <end position="311"/>
    </location>
</feature>
<evidence type="ECO:0000256" key="5">
    <source>
        <dbReference type="ARBA" id="ARBA00022538"/>
    </source>
</evidence>
<dbReference type="GO" id="GO:0015293">
    <property type="term" value="F:symporter activity"/>
    <property type="evidence" value="ECO:0007669"/>
    <property type="project" value="UniProtKB-UniRule"/>
</dbReference>
<feature type="transmembrane region" description="Helical" evidence="12">
    <location>
        <begin position="400"/>
        <end position="419"/>
    </location>
</feature>
<sequence>MKWDFMMSNGAGQGRMAITLAALGVVYGDIGTSPLYALKQSFAGNMGLQPGKDEIYAIVSLFFWTLMLVVSLKYVLLVLKADNKGEGGILTLASLAARRLSPRAHTAVMLLGLAGVGLFVGDAVITPAISVLSAVEGLEIMAPDLAPFVLPIALVVLVVLFGVQHYGTAGIGRWFGPIMLLWFTTLALLGVLEIAKTPAILGAINPLYALDFLLTRPGTAFVVLGAVVLCVTGAEALYADMGHFGRGPIQFAWNSWVMPALLLNYFGQGALLLRRPEAIENPFYLLAPGWMTLPLIVLATLATVIASQAVISGTYSVMRQAILLGFLPRQEIRHTSEHEQGQIYLPLVNWLLLGGIVLVIFWFKSSSNLAAAYGIAVTGTMVITTLLLMVVAFHRWKQPIWLIALVGTPLLVMDLAFFSANTTKFLAGGWLPVLFALLIILVMTTWKRGRELVLEKLESQALSLQGFVDNIQIRPPLRVPGTAVFLSKSIKVVPNAILHNLKHNKVIHERVIFLTIKVKDEPWLLREERLELTQIGDGFWQVVANFGYQETPSMEEIFQSCAKQALNVRLNTTSFFLSYEYLISTDIPGMARWREKLFIWMNRNSLRATDFFQIPTNRVVELGVQLEL</sequence>
<keyword evidence="6 12" id="KW-0812">Transmembrane</keyword>
<keyword evidence="4 12" id="KW-1003">Cell membrane</keyword>
<feature type="transmembrane region" description="Helical" evidence="12">
    <location>
        <begin position="145"/>
        <end position="163"/>
    </location>
</feature>
<gene>
    <name evidence="12" type="primary">kup</name>
    <name evidence="15" type="ORF">CUC44_12240</name>
</gene>
<evidence type="ECO:0000313" key="15">
    <source>
        <dbReference type="EMBL" id="PJC92854.1"/>
    </source>
</evidence>
<feature type="domain" description="K+ potassium transporter C-terminal" evidence="14">
    <location>
        <begin position="480"/>
        <end position="628"/>
    </location>
</feature>
<evidence type="ECO:0000256" key="4">
    <source>
        <dbReference type="ARBA" id="ARBA00022475"/>
    </source>
</evidence>
<feature type="transmembrane region" description="Helical" evidence="12">
    <location>
        <begin position="108"/>
        <end position="133"/>
    </location>
</feature>
<evidence type="ECO:0000256" key="2">
    <source>
        <dbReference type="ARBA" id="ARBA00007019"/>
    </source>
</evidence>
<feature type="transmembrane region" description="Helical" evidence="12">
    <location>
        <begin position="215"/>
        <end position="239"/>
    </location>
</feature>
<keyword evidence="8 12" id="KW-0630">Potassium</keyword>